<comment type="cofactor">
    <cofactor evidence="1">
        <name>Mn(2+)</name>
        <dbReference type="ChEBI" id="CHEBI:29035"/>
    </cofactor>
</comment>
<evidence type="ECO:0000313" key="13">
    <source>
        <dbReference type="EMBL" id="GAC74330.1"/>
    </source>
</evidence>
<dbReference type="EMBL" id="DF196777">
    <property type="protein sequence ID" value="GAC74330.1"/>
    <property type="molecule type" value="Genomic_DNA"/>
</dbReference>
<evidence type="ECO:0000256" key="5">
    <source>
        <dbReference type="ARBA" id="ARBA00022723"/>
    </source>
</evidence>
<feature type="compositionally biased region" description="Basic and acidic residues" evidence="11">
    <location>
        <begin position="636"/>
        <end position="650"/>
    </location>
</feature>
<dbReference type="InterPro" id="IPR015655">
    <property type="entry name" value="PP2C"/>
</dbReference>
<accession>M9M2F2</accession>
<dbReference type="PANTHER" id="PTHR13832">
    <property type="entry name" value="PROTEIN PHOSPHATASE 2C"/>
    <property type="match status" value="1"/>
</dbReference>
<evidence type="ECO:0000259" key="12">
    <source>
        <dbReference type="PROSITE" id="PS51746"/>
    </source>
</evidence>
<dbReference type="EC" id="3.1.3.16" evidence="4"/>
<dbReference type="STRING" id="1151754.M9M2F2"/>
<feature type="domain" description="PPM-type phosphatase" evidence="12">
    <location>
        <begin position="193"/>
        <end position="468"/>
    </location>
</feature>
<evidence type="ECO:0000256" key="9">
    <source>
        <dbReference type="ARBA" id="ARBA00048832"/>
    </source>
</evidence>
<evidence type="ECO:0000256" key="2">
    <source>
        <dbReference type="ARBA" id="ARBA00001946"/>
    </source>
</evidence>
<name>M9M2F2_PSEA3</name>
<evidence type="ECO:0000256" key="8">
    <source>
        <dbReference type="ARBA" id="ARBA00023211"/>
    </source>
</evidence>
<sequence>MHLSCATSAAASRNRPQLHYAACCPPRAHTRTTASAQRLVPTAVGSPSGQRRGQTKTAVQQLVCLQAAFEAAAACLPAWMAKSDEPPLALCLCRSLGRRLHRRVCISRASGSPFLILHTSTSLLLHLPFSILFFWDSRFDLAPASPHVHSSIPASLRGRLDPSASHPPYIMGQTLSEPVTEKTTGSGGNDSVLYAYSEMQGWRISMEDSHATILDITNAAHKNVGNFFGVYDGHGGSSIAQYCGRRLHNVLIEEDQFKDGQYTQALQKAFINVDEDLKSDPNYANDPSGCTAVTAFIQASQNDPKRLERIFCANAGDSRCVLSRAGGVIEMSHDHKPTLDSERERIEAAGGYVSWGRVNGNLALSRAIGDFEFKRSFDLPVERQIVTAFPEVVEQQVVEAEDEFLVLACDGIWDCLSSQDVVDIVRRAVANGKELQAICEDLMDRCLAPDSDTGGIGCDNMTVCVVALLNGRTKEEWYKWVKDNIDVPKNGRKTPDDVAPVFKNTQPAARDADGAMDGTVSIQSLLSGGLARGAGGAGDDEEGSLRLPGGLAGALSGAGIVFRPGGRSEGGEVVYEAHVVDEDDSGDDQSDGSSQDKTAADSASKPTSTTTTDAVAEPRLVESPRQDAKAAGGATHDSDKMDVDKEASSA</sequence>
<dbReference type="FunFam" id="3.60.40.10:FF:000016">
    <property type="entry name" value="Protein phosphatase 2C"/>
    <property type="match status" value="1"/>
</dbReference>
<organism evidence="13 14">
    <name type="scientific">Pseudozyma antarctica (strain T-34)</name>
    <name type="common">Yeast</name>
    <name type="synonym">Candida antarctica</name>
    <dbReference type="NCBI Taxonomy" id="1151754"/>
    <lineage>
        <taxon>Eukaryota</taxon>
        <taxon>Fungi</taxon>
        <taxon>Dikarya</taxon>
        <taxon>Basidiomycota</taxon>
        <taxon>Ustilaginomycotina</taxon>
        <taxon>Ustilaginomycetes</taxon>
        <taxon>Ustilaginales</taxon>
        <taxon>Ustilaginaceae</taxon>
        <taxon>Moesziomyces</taxon>
    </lineage>
</organism>
<dbReference type="GO" id="GO:0046872">
    <property type="term" value="F:metal ion binding"/>
    <property type="evidence" value="ECO:0007669"/>
    <property type="project" value="UniProtKB-KW"/>
</dbReference>
<dbReference type="PANTHER" id="PTHR13832:SF565">
    <property type="entry name" value="AT28366P-RELATED"/>
    <property type="match status" value="1"/>
</dbReference>
<evidence type="ECO:0000256" key="1">
    <source>
        <dbReference type="ARBA" id="ARBA00001936"/>
    </source>
</evidence>
<evidence type="ECO:0000256" key="4">
    <source>
        <dbReference type="ARBA" id="ARBA00013081"/>
    </source>
</evidence>
<evidence type="ECO:0000313" key="14">
    <source>
        <dbReference type="Proteomes" id="UP000011976"/>
    </source>
</evidence>
<comment type="cofactor">
    <cofactor evidence="2">
        <name>Mg(2+)</name>
        <dbReference type="ChEBI" id="CHEBI:18420"/>
    </cofactor>
</comment>
<dbReference type="InterPro" id="IPR001932">
    <property type="entry name" value="PPM-type_phosphatase-like_dom"/>
</dbReference>
<dbReference type="Gene3D" id="3.60.40.10">
    <property type="entry name" value="PPM-type phosphatase domain"/>
    <property type="match status" value="1"/>
</dbReference>
<dbReference type="PROSITE" id="PS01032">
    <property type="entry name" value="PPM_1"/>
    <property type="match status" value="1"/>
</dbReference>
<feature type="region of interest" description="Disordered" evidence="11">
    <location>
        <begin position="581"/>
        <end position="650"/>
    </location>
</feature>
<evidence type="ECO:0000256" key="3">
    <source>
        <dbReference type="ARBA" id="ARBA00006702"/>
    </source>
</evidence>
<keyword evidence="6 10" id="KW-0378">Hydrolase</keyword>
<keyword evidence="5" id="KW-0479">Metal-binding</keyword>
<proteinExistence type="inferred from homology"/>
<reference evidence="14" key="1">
    <citation type="journal article" date="2013" name="Genome Announc.">
        <title>Genome sequence of the basidiomycetous yeast Pseudozyma antarctica T-34, a producer of the glycolipid biosurfactants mannosylerythritol lipids.</title>
        <authorList>
            <person name="Morita T."/>
            <person name="Koike H."/>
            <person name="Koyama Y."/>
            <person name="Hagiwara H."/>
            <person name="Ito E."/>
            <person name="Fukuoka T."/>
            <person name="Imura T."/>
            <person name="Machida M."/>
            <person name="Kitamoto D."/>
        </authorList>
    </citation>
    <scope>NUCLEOTIDE SEQUENCE [LARGE SCALE GENOMIC DNA]</scope>
    <source>
        <strain evidence="14">T-34</strain>
    </source>
</reference>
<evidence type="ECO:0000256" key="10">
    <source>
        <dbReference type="RuleBase" id="RU003465"/>
    </source>
</evidence>
<keyword evidence="8" id="KW-0464">Manganese</keyword>
<dbReference type="SUPFAM" id="SSF81606">
    <property type="entry name" value="PP2C-like"/>
    <property type="match status" value="1"/>
</dbReference>
<keyword evidence="7 10" id="KW-0904">Protein phosphatase</keyword>
<dbReference type="Pfam" id="PF00481">
    <property type="entry name" value="PP2C"/>
    <property type="match status" value="1"/>
</dbReference>
<dbReference type="AlphaFoldDB" id="M9M2F2"/>
<evidence type="ECO:0000256" key="7">
    <source>
        <dbReference type="ARBA" id="ARBA00022912"/>
    </source>
</evidence>
<dbReference type="Proteomes" id="UP000011976">
    <property type="component" value="Unassembled WGS sequence"/>
</dbReference>
<dbReference type="InterPro" id="IPR036457">
    <property type="entry name" value="PPM-type-like_dom_sf"/>
</dbReference>
<dbReference type="CDD" id="cd00143">
    <property type="entry name" value="PP2Cc"/>
    <property type="match status" value="1"/>
</dbReference>
<dbReference type="PROSITE" id="PS51746">
    <property type="entry name" value="PPM_2"/>
    <property type="match status" value="1"/>
</dbReference>
<gene>
    <name evidence="13" type="ORF">PANT_11c00007</name>
</gene>
<comment type="catalytic activity">
    <reaction evidence="9">
        <text>O-phospho-L-threonyl-[protein] + H2O = L-threonyl-[protein] + phosphate</text>
        <dbReference type="Rhea" id="RHEA:47004"/>
        <dbReference type="Rhea" id="RHEA-COMP:11060"/>
        <dbReference type="Rhea" id="RHEA-COMP:11605"/>
        <dbReference type="ChEBI" id="CHEBI:15377"/>
        <dbReference type="ChEBI" id="CHEBI:30013"/>
        <dbReference type="ChEBI" id="CHEBI:43474"/>
        <dbReference type="ChEBI" id="CHEBI:61977"/>
        <dbReference type="EC" id="3.1.3.16"/>
    </reaction>
    <physiologicalReaction direction="left-to-right" evidence="9">
        <dbReference type="Rhea" id="RHEA:47005"/>
    </physiologicalReaction>
</comment>
<feature type="compositionally biased region" description="Acidic residues" evidence="11">
    <location>
        <begin position="581"/>
        <end position="590"/>
    </location>
</feature>
<comment type="similarity">
    <text evidence="3 10">Belongs to the PP2C family.</text>
</comment>
<dbReference type="GO" id="GO:0004722">
    <property type="term" value="F:protein serine/threonine phosphatase activity"/>
    <property type="evidence" value="ECO:0007669"/>
    <property type="project" value="UniProtKB-EC"/>
</dbReference>
<protein>
    <recommendedName>
        <fullName evidence="4">protein-serine/threonine phosphatase</fullName>
        <ecNumber evidence="4">3.1.3.16</ecNumber>
    </recommendedName>
</protein>
<evidence type="ECO:0000256" key="11">
    <source>
        <dbReference type="SAM" id="MobiDB-lite"/>
    </source>
</evidence>
<feature type="compositionally biased region" description="Polar residues" evidence="11">
    <location>
        <begin position="604"/>
        <end position="613"/>
    </location>
</feature>
<dbReference type="SMART" id="SM00332">
    <property type="entry name" value="PP2Cc"/>
    <property type="match status" value="1"/>
</dbReference>
<feature type="compositionally biased region" description="Basic and acidic residues" evidence="11">
    <location>
        <begin position="619"/>
        <end position="628"/>
    </location>
</feature>
<dbReference type="OrthoDB" id="10264738at2759"/>
<dbReference type="InterPro" id="IPR000222">
    <property type="entry name" value="PP2C_BS"/>
</dbReference>
<evidence type="ECO:0000256" key="6">
    <source>
        <dbReference type="ARBA" id="ARBA00022801"/>
    </source>
</evidence>